<keyword evidence="1 2" id="KW-0597">Phosphoprotein</keyword>
<sequence>MSLTKSFLVVDDSATMRMLITMTLKQLGCSNIVAAPNGRVALEKLASSPVDVVLTDIDMPEMNGFEFISEARQRYADLPILILSAHGDEETRDRGLKLGANGYLTKPLSSAKLIEALERLFPDLEL</sequence>
<dbReference type="EMBL" id="CBXV010000005">
    <property type="protein sequence ID" value="CDM65647.1"/>
    <property type="molecule type" value="Genomic_DNA"/>
</dbReference>
<organism evidence="4 5">
    <name type="scientific">Pyrinomonas methylaliphatogenes</name>
    <dbReference type="NCBI Taxonomy" id="454194"/>
    <lineage>
        <taxon>Bacteria</taxon>
        <taxon>Pseudomonadati</taxon>
        <taxon>Acidobacteriota</taxon>
        <taxon>Blastocatellia</taxon>
        <taxon>Blastocatellales</taxon>
        <taxon>Pyrinomonadaceae</taxon>
        <taxon>Pyrinomonas</taxon>
    </lineage>
</organism>
<keyword evidence="5" id="KW-1185">Reference proteome</keyword>
<name>A0A0B6WY52_9BACT</name>
<dbReference type="STRING" id="454194.PYK22_01652"/>
<protein>
    <submittedName>
        <fullName evidence="4">Response regulator containing CheY-like receiver domain and AraC-type DNA-binding domain</fullName>
    </submittedName>
</protein>
<dbReference type="CDD" id="cd17546">
    <property type="entry name" value="REC_hyHK_CKI1_RcsC-like"/>
    <property type="match status" value="1"/>
</dbReference>
<evidence type="ECO:0000256" key="1">
    <source>
        <dbReference type="ARBA" id="ARBA00022553"/>
    </source>
</evidence>
<evidence type="ECO:0000259" key="3">
    <source>
        <dbReference type="PROSITE" id="PS50110"/>
    </source>
</evidence>
<dbReference type="PANTHER" id="PTHR44591">
    <property type="entry name" value="STRESS RESPONSE REGULATOR PROTEIN 1"/>
    <property type="match status" value="1"/>
</dbReference>
<dbReference type="PANTHER" id="PTHR44591:SF25">
    <property type="entry name" value="CHEMOTAXIS TWO-COMPONENT RESPONSE REGULATOR"/>
    <property type="match status" value="1"/>
</dbReference>
<feature type="modified residue" description="4-aspartylphosphate" evidence="2">
    <location>
        <position position="56"/>
    </location>
</feature>
<evidence type="ECO:0000313" key="4">
    <source>
        <dbReference type="EMBL" id="CDM65647.1"/>
    </source>
</evidence>
<evidence type="ECO:0000256" key="2">
    <source>
        <dbReference type="PROSITE-ProRule" id="PRU00169"/>
    </source>
</evidence>
<dbReference type="AlphaFoldDB" id="A0A0B6WY52"/>
<dbReference type="InterPro" id="IPR011006">
    <property type="entry name" value="CheY-like_superfamily"/>
</dbReference>
<evidence type="ECO:0000313" key="5">
    <source>
        <dbReference type="Proteomes" id="UP000031518"/>
    </source>
</evidence>
<dbReference type="Proteomes" id="UP000031518">
    <property type="component" value="Unassembled WGS sequence"/>
</dbReference>
<dbReference type="PROSITE" id="PS50110">
    <property type="entry name" value="RESPONSE_REGULATORY"/>
    <property type="match status" value="1"/>
</dbReference>
<accession>A0A0B6WY52</accession>
<reference evidence="4 5" key="2">
    <citation type="submission" date="2015-01" db="EMBL/GenBank/DDBJ databases">
        <title>Complete genome sequence of Pyrinomonas methylaliphatogenes type strain K22T.</title>
        <authorList>
            <person name="Lee K.C.Y."/>
            <person name="Power J.F."/>
            <person name="Dunfield P.F."/>
            <person name="Morgan X.C."/>
            <person name="Huttenhower C."/>
            <person name="Stott M.B."/>
        </authorList>
    </citation>
    <scope>NUCLEOTIDE SEQUENCE [LARGE SCALE GENOMIC DNA]</scope>
    <source>
        <strain evidence="4 5">K22</strain>
    </source>
</reference>
<dbReference type="Gene3D" id="3.40.50.2300">
    <property type="match status" value="1"/>
</dbReference>
<dbReference type="RefSeq" id="WP_041976117.1">
    <property type="nucleotide sequence ID" value="NZ_CBXV010000005.1"/>
</dbReference>
<reference evidence="4 5" key="1">
    <citation type="submission" date="2013-12" db="EMBL/GenBank/DDBJ databases">
        <authorList>
            <person name="Stott M."/>
        </authorList>
    </citation>
    <scope>NUCLEOTIDE SEQUENCE [LARGE SCALE GENOMIC DNA]</scope>
    <source>
        <strain evidence="4 5">K22</strain>
    </source>
</reference>
<keyword evidence="4" id="KW-0238">DNA-binding</keyword>
<dbReference type="GO" id="GO:0003677">
    <property type="term" value="F:DNA binding"/>
    <property type="evidence" value="ECO:0007669"/>
    <property type="project" value="UniProtKB-KW"/>
</dbReference>
<dbReference type="InterPro" id="IPR050595">
    <property type="entry name" value="Bact_response_regulator"/>
</dbReference>
<dbReference type="OrthoDB" id="9797769at2"/>
<dbReference type="SMART" id="SM00448">
    <property type="entry name" value="REC"/>
    <property type="match status" value="1"/>
</dbReference>
<feature type="domain" description="Response regulatory" evidence="3">
    <location>
        <begin position="6"/>
        <end position="121"/>
    </location>
</feature>
<dbReference type="Pfam" id="PF00072">
    <property type="entry name" value="Response_reg"/>
    <property type="match status" value="1"/>
</dbReference>
<dbReference type="SUPFAM" id="SSF52172">
    <property type="entry name" value="CheY-like"/>
    <property type="match status" value="1"/>
</dbReference>
<gene>
    <name evidence="4" type="ORF">PYK22_01652</name>
</gene>
<dbReference type="GO" id="GO:0000160">
    <property type="term" value="P:phosphorelay signal transduction system"/>
    <property type="evidence" value="ECO:0007669"/>
    <property type="project" value="InterPro"/>
</dbReference>
<dbReference type="InterPro" id="IPR001789">
    <property type="entry name" value="Sig_transdc_resp-reg_receiver"/>
</dbReference>
<proteinExistence type="predicted"/>